<dbReference type="AlphaFoldDB" id="A0A381TRA7"/>
<gene>
    <name evidence="1" type="ORF">METZ01_LOCUS71426</name>
</gene>
<protein>
    <submittedName>
        <fullName evidence="1">Uncharacterized protein</fullName>
    </submittedName>
</protein>
<name>A0A381TRA7_9ZZZZ</name>
<sequence length="23" mass="2445">MLSGDLLLTTHPLGQRLPLAQLG</sequence>
<dbReference type="EMBL" id="UINC01005030">
    <property type="protein sequence ID" value="SVA18572.1"/>
    <property type="molecule type" value="Genomic_DNA"/>
</dbReference>
<evidence type="ECO:0000313" key="1">
    <source>
        <dbReference type="EMBL" id="SVA18572.1"/>
    </source>
</evidence>
<accession>A0A381TRA7</accession>
<reference evidence="1" key="1">
    <citation type="submission" date="2018-05" db="EMBL/GenBank/DDBJ databases">
        <authorList>
            <person name="Lanie J.A."/>
            <person name="Ng W.-L."/>
            <person name="Kazmierczak K.M."/>
            <person name="Andrzejewski T.M."/>
            <person name="Davidsen T.M."/>
            <person name="Wayne K.J."/>
            <person name="Tettelin H."/>
            <person name="Glass J.I."/>
            <person name="Rusch D."/>
            <person name="Podicherti R."/>
            <person name="Tsui H.-C.T."/>
            <person name="Winkler M.E."/>
        </authorList>
    </citation>
    <scope>NUCLEOTIDE SEQUENCE</scope>
</reference>
<proteinExistence type="predicted"/>
<organism evidence="1">
    <name type="scientific">marine metagenome</name>
    <dbReference type="NCBI Taxonomy" id="408172"/>
    <lineage>
        <taxon>unclassified sequences</taxon>
        <taxon>metagenomes</taxon>
        <taxon>ecological metagenomes</taxon>
    </lineage>
</organism>